<feature type="non-terminal residue" evidence="1">
    <location>
        <position position="74"/>
    </location>
</feature>
<accession>A0A136IKB0</accession>
<protein>
    <submittedName>
        <fullName evidence="1">Uncharacterized protein</fullName>
    </submittedName>
</protein>
<name>A0A136IKB0_9PEZI</name>
<evidence type="ECO:0000313" key="2">
    <source>
        <dbReference type="Proteomes" id="UP000070501"/>
    </source>
</evidence>
<keyword evidence="2" id="KW-1185">Reference proteome</keyword>
<organism evidence="1 2">
    <name type="scientific">Microdochium bolleyi</name>
    <dbReference type="NCBI Taxonomy" id="196109"/>
    <lineage>
        <taxon>Eukaryota</taxon>
        <taxon>Fungi</taxon>
        <taxon>Dikarya</taxon>
        <taxon>Ascomycota</taxon>
        <taxon>Pezizomycotina</taxon>
        <taxon>Sordariomycetes</taxon>
        <taxon>Xylariomycetidae</taxon>
        <taxon>Xylariales</taxon>
        <taxon>Microdochiaceae</taxon>
        <taxon>Microdochium</taxon>
    </lineage>
</organism>
<reference evidence="2" key="1">
    <citation type="submission" date="2016-02" db="EMBL/GenBank/DDBJ databases">
        <title>Draft genome sequence of Microdochium bolleyi, a fungal endophyte of beachgrass.</title>
        <authorList>
            <consortium name="DOE Joint Genome Institute"/>
            <person name="David A.S."/>
            <person name="May G."/>
            <person name="Haridas S."/>
            <person name="Lim J."/>
            <person name="Wang M."/>
            <person name="Labutti K."/>
            <person name="Lipzen A."/>
            <person name="Barry K."/>
            <person name="Grigoriev I.V."/>
        </authorList>
    </citation>
    <scope>NUCLEOTIDE SEQUENCE [LARGE SCALE GENOMIC DNA]</scope>
    <source>
        <strain evidence="2">J235TASD1</strain>
    </source>
</reference>
<proteinExistence type="predicted"/>
<dbReference type="AlphaFoldDB" id="A0A136IKB0"/>
<dbReference type="PROSITE" id="PS51257">
    <property type="entry name" value="PROKAR_LIPOPROTEIN"/>
    <property type="match status" value="1"/>
</dbReference>
<dbReference type="InParanoid" id="A0A136IKB0"/>
<evidence type="ECO:0000313" key="1">
    <source>
        <dbReference type="EMBL" id="KXJ85208.1"/>
    </source>
</evidence>
<gene>
    <name evidence="1" type="ORF">Micbo1qcDRAFT_169574</name>
</gene>
<sequence>MAKRRSARGSPASSASALVLVSCRRRKRPARSREVIFRIQACAARVQKRVHETSSVPGVETWTRSWVRGPGGVV</sequence>
<dbReference type="EMBL" id="KQ964290">
    <property type="protein sequence ID" value="KXJ85208.1"/>
    <property type="molecule type" value="Genomic_DNA"/>
</dbReference>
<dbReference type="Proteomes" id="UP000070501">
    <property type="component" value="Unassembled WGS sequence"/>
</dbReference>